<feature type="compositionally biased region" description="Basic and acidic residues" evidence="2">
    <location>
        <begin position="53"/>
        <end position="68"/>
    </location>
</feature>
<proteinExistence type="predicted"/>
<feature type="coiled-coil region" evidence="1">
    <location>
        <begin position="347"/>
        <end position="381"/>
    </location>
</feature>
<keyword evidence="1" id="KW-0175">Coiled coil</keyword>
<evidence type="ECO:0000313" key="3">
    <source>
        <dbReference type="EMBL" id="KAF6027512.1"/>
    </source>
</evidence>
<dbReference type="Proteomes" id="UP000593567">
    <property type="component" value="Unassembled WGS sequence"/>
</dbReference>
<evidence type="ECO:0000313" key="4">
    <source>
        <dbReference type="Proteomes" id="UP000593567"/>
    </source>
</evidence>
<feature type="region of interest" description="Disordered" evidence="2">
    <location>
        <begin position="48"/>
        <end position="94"/>
    </location>
</feature>
<dbReference type="GO" id="GO:0005813">
    <property type="term" value="C:centrosome"/>
    <property type="evidence" value="ECO:0007669"/>
    <property type="project" value="TreeGrafter"/>
</dbReference>
<dbReference type="PANTHER" id="PTHR10337:SF6">
    <property type="entry name" value="CENTROSOMAL PROTEIN OF 152 KDA"/>
    <property type="match status" value="1"/>
</dbReference>
<protein>
    <submittedName>
        <fullName evidence="3">CEP152</fullName>
    </submittedName>
</protein>
<sequence>MAASESMLFDGNRVQEEQEEELKLEEDERQQQLKDLLAYAFDDMDADETCSFHSDDSRDSGRHSDEIGQRAQWSEAKFDHHASTPLSESRAPPLVTPMIQRRYSSPGISAPAAPQTPYACATSAGDTLFQETDHTSRVSHDSNITQHSDTDSISACHQAQHQNQQPAYLQSRPVVDRYSGAYPSPQSSHTSSSECNTKSCVLGGIQSTPHYHRMSQEHLPTAGNVIENDSSRTVTAERHLTGNSDTENTLYAGFGNMEKLQDVYFKEGAGAKNTHIEILYQAKSRQLQELQEKYELLQLDSSKELRILRHEVALLEGAKQGCESSLKQTQDLLTQNKEARFELQKKLNSLEEINSTLATERDQLRDELSSAESSIESLNAQIFALGSSDTVERMREQHESIVNTLRKEHEMEKCALHQQISDVRQQLSSQREEMDSAKLLLKADMEAIAKERLEHAEAVNRFAHSLKESQKQVQQLLTESCGGEVSKLNIQLQQCSTSKAITEQLCESMQREIGELKEQISIYESVHKVQSLFQVDSDDQLTGSYDDTLVELGIKQPSNKPPSCVKSSSVKSTDETILILRQELQKCLSVLKEKRAELSSLRSQADQKEQNGLQVQMELSLLKDRLEKSQMKQARLAVRKGGIVRALVNSI</sequence>
<dbReference type="AlphaFoldDB" id="A0A7J7JMF1"/>
<accession>A0A7J7JMF1</accession>
<feature type="compositionally biased region" description="Polar residues" evidence="2">
    <location>
        <begin position="141"/>
        <end position="168"/>
    </location>
</feature>
<dbReference type="GO" id="GO:0007099">
    <property type="term" value="P:centriole replication"/>
    <property type="evidence" value="ECO:0007669"/>
    <property type="project" value="TreeGrafter"/>
</dbReference>
<dbReference type="OrthoDB" id="10064205at2759"/>
<keyword evidence="4" id="KW-1185">Reference proteome</keyword>
<feature type="compositionally biased region" description="Low complexity" evidence="2">
    <location>
        <begin position="184"/>
        <end position="193"/>
    </location>
</feature>
<evidence type="ECO:0000256" key="2">
    <source>
        <dbReference type="SAM" id="MobiDB-lite"/>
    </source>
</evidence>
<dbReference type="InterPro" id="IPR051235">
    <property type="entry name" value="CEP152/SHC-Transforming"/>
</dbReference>
<feature type="coiled-coil region" evidence="1">
    <location>
        <begin position="273"/>
        <end position="300"/>
    </location>
</feature>
<name>A0A7J7JMF1_BUGNE</name>
<gene>
    <name evidence="3" type="ORF">EB796_014178</name>
</gene>
<feature type="coiled-coil region" evidence="1">
    <location>
        <begin position="499"/>
        <end position="526"/>
    </location>
</feature>
<feature type="region of interest" description="Disordered" evidence="2">
    <location>
        <begin position="133"/>
        <end position="198"/>
    </location>
</feature>
<feature type="region of interest" description="Disordered" evidence="2">
    <location>
        <begin position="1"/>
        <end position="29"/>
    </location>
</feature>
<feature type="compositionally biased region" description="Acidic residues" evidence="2">
    <location>
        <begin position="17"/>
        <end position="28"/>
    </location>
</feature>
<dbReference type="PANTHER" id="PTHR10337">
    <property type="entry name" value="SHC TRANSFORMING PROTEIN"/>
    <property type="match status" value="1"/>
</dbReference>
<reference evidence="3" key="1">
    <citation type="submission" date="2020-06" db="EMBL/GenBank/DDBJ databases">
        <title>Draft genome of Bugula neritina, a colonial animal packing powerful symbionts and potential medicines.</title>
        <authorList>
            <person name="Rayko M."/>
        </authorList>
    </citation>
    <scope>NUCLEOTIDE SEQUENCE [LARGE SCALE GENOMIC DNA]</scope>
    <source>
        <strain evidence="3">Kwan_BN1</strain>
    </source>
</reference>
<comment type="caution">
    <text evidence="3">The sequence shown here is derived from an EMBL/GenBank/DDBJ whole genome shotgun (WGS) entry which is preliminary data.</text>
</comment>
<evidence type="ECO:0000256" key="1">
    <source>
        <dbReference type="SAM" id="Coils"/>
    </source>
</evidence>
<dbReference type="EMBL" id="VXIV02002080">
    <property type="protein sequence ID" value="KAF6027512.1"/>
    <property type="molecule type" value="Genomic_DNA"/>
</dbReference>
<organism evidence="3 4">
    <name type="scientific">Bugula neritina</name>
    <name type="common">Brown bryozoan</name>
    <name type="synonym">Sertularia neritina</name>
    <dbReference type="NCBI Taxonomy" id="10212"/>
    <lineage>
        <taxon>Eukaryota</taxon>
        <taxon>Metazoa</taxon>
        <taxon>Spiralia</taxon>
        <taxon>Lophotrochozoa</taxon>
        <taxon>Bryozoa</taxon>
        <taxon>Gymnolaemata</taxon>
        <taxon>Cheilostomatida</taxon>
        <taxon>Flustrina</taxon>
        <taxon>Buguloidea</taxon>
        <taxon>Bugulidae</taxon>
        <taxon>Bugula</taxon>
    </lineage>
</organism>